<dbReference type="PROSITE" id="PS00041">
    <property type="entry name" value="HTH_ARAC_FAMILY_1"/>
    <property type="match status" value="1"/>
</dbReference>
<protein>
    <submittedName>
        <fullName evidence="5">AraC family transcriptional regulator</fullName>
    </submittedName>
</protein>
<evidence type="ECO:0000256" key="3">
    <source>
        <dbReference type="ARBA" id="ARBA00023163"/>
    </source>
</evidence>
<dbReference type="SUPFAM" id="SSF46689">
    <property type="entry name" value="Homeodomain-like"/>
    <property type="match status" value="2"/>
</dbReference>
<dbReference type="OrthoDB" id="182534at2"/>
<dbReference type="GO" id="GO:0043565">
    <property type="term" value="F:sequence-specific DNA binding"/>
    <property type="evidence" value="ECO:0007669"/>
    <property type="project" value="InterPro"/>
</dbReference>
<evidence type="ECO:0000259" key="4">
    <source>
        <dbReference type="PROSITE" id="PS01124"/>
    </source>
</evidence>
<comment type="caution">
    <text evidence="5">The sequence shown here is derived from an EMBL/GenBank/DDBJ whole genome shotgun (WGS) entry which is preliminary data.</text>
</comment>
<dbReference type="InterPro" id="IPR018060">
    <property type="entry name" value="HTH_AraC"/>
</dbReference>
<proteinExistence type="predicted"/>
<keyword evidence="6" id="KW-1185">Reference proteome</keyword>
<dbReference type="Gene3D" id="1.10.10.60">
    <property type="entry name" value="Homeodomain-like"/>
    <property type="match status" value="2"/>
</dbReference>
<keyword evidence="2" id="KW-0238">DNA-binding</keyword>
<evidence type="ECO:0000313" key="5">
    <source>
        <dbReference type="EMBL" id="TYZ21132.1"/>
    </source>
</evidence>
<dbReference type="PROSITE" id="PS01124">
    <property type="entry name" value="HTH_ARAC_FAMILY_2"/>
    <property type="match status" value="1"/>
</dbReference>
<evidence type="ECO:0000313" key="6">
    <source>
        <dbReference type="Proteomes" id="UP000323646"/>
    </source>
</evidence>
<dbReference type="PRINTS" id="PR00032">
    <property type="entry name" value="HTHARAC"/>
</dbReference>
<dbReference type="InterPro" id="IPR018062">
    <property type="entry name" value="HTH_AraC-typ_CS"/>
</dbReference>
<name>A0A5D6W169_9FIRM</name>
<reference evidence="5 6" key="1">
    <citation type="submission" date="2019-08" db="EMBL/GenBank/DDBJ databases">
        <title>Selenomonas sp. mPRGC5 and Selenomonas sp. mPRGC8 isolated from ruminal fluid of dairy goat (Capra hircus).</title>
        <authorList>
            <person name="Poothong S."/>
            <person name="Nuengjamnong C."/>
            <person name="Tanasupawat S."/>
        </authorList>
    </citation>
    <scope>NUCLEOTIDE SEQUENCE [LARGE SCALE GENOMIC DNA]</scope>
    <source>
        <strain evidence="6">mPRGC5</strain>
    </source>
</reference>
<feature type="domain" description="HTH araC/xylS-type" evidence="4">
    <location>
        <begin position="180"/>
        <end position="278"/>
    </location>
</feature>
<dbReference type="Pfam" id="PF12833">
    <property type="entry name" value="HTH_18"/>
    <property type="match status" value="1"/>
</dbReference>
<dbReference type="GO" id="GO:0003700">
    <property type="term" value="F:DNA-binding transcription factor activity"/>
    <property type="evidence" value="ECO:0007669"/>
    <property type="project" value="InterPro"/>
</dbReference>
<keyword evidence="1" id="KW-0805">Transcription regulation</keyword>
<dbReference type="InterPro" id="IPR003313">
    <property type="entry name" value="AraC-bd"/>
</dbReference>
<dbReference type="AlphaFoldDB" id="A0A5D6W169"/>
<evidence type="ECO:0000256" key="1">
    <source>
        <dbReference type="ARBA" id="ARBA00023015"/>
    </source>
</evidence>
<sequence length="282" mass="31362">MSILTFNPATNPIFPSEQKVQLSYLRFLSSDTLPLPADCCGQAEILFIMKGSGTCTIHNTSHPVSRGDIVLISQGCLHSFSPQNGTATQTSSLGFKHLQLKGLPQGHFLPSEAIPIIHAGHAYPLIAQLLQQIKKVIISLPSQLHQEACNHLAQALILLILEQYNHTVVANHDSAYTLGQHIKTYLDSHYLEELSLSQIAQNLHISPYYLSHIFKECTGCSPMQYITQLRISEAQNLLLSTKQSITTIAMQCGYNNSNYFQSVFNKLVGMPPGKYRNTWKQT</sequence>
<dbReference type="Proteomes" id="UP000323646">
    <property type="component" value="Unassembled WGS sequence"/>
</dbReference>
<dbReference type="InterPro" id="IPR020449">
    <property type="entry name" value="Tscrpt_reg_AraC-type_HTH"/>
</dbReference>
<dbReference type="InterPro" id="IPR014710">
    <property type="entry name" value="RmlC-like_jellyroll"/>
</dbReference>
<dbReference type="SUPFAM" id="SSF51215">
    <property type="entry name" value="Regulatory protein AraC"/>
    <property type="match status" value="1"/>
</dbReference>
<accession>A0A5D6W169</accession>
<dbReference type="Gene3D" id="2.60.120.10">
    <property type="entry name" value="Jelly Rolls"/>
    <property type="match status" value="1"/>
</dbReference>
<dbReference type="PANTHER" id="PTHR43280">
    <property type="entry name" value="ARAC-FAMILY TRANSCRIPTIONAL REGULATOR"/>
    <property type="match status" value="1"/>
</dbReference>
<dbReference type="InterPro" id="IPR009057">
    <property type="entry name" value="Homeodomain-like_sf"/>
</dbReference>
<dbReference type="InterPro" id="IPR037923">
    <property type="entry name" value="HTH-like"/>
</dbReference>
<gene>
    <name evidence="5" type="ORF">FZ040_10780</name>
</gene>
<keyword evidence="3" id="KW-0804">Transcription</keyword>
<dbReference type="Pfam" id="PF02311">
    <property type="entry name" value="AraC_binding"/>
    <property type="match status" value="1"/>
</dbReference>
<dbReference type="SMART" id="SM00342">
    <property type="entry name" value="HTH_ARAC"/>
    <property type="match status" value="1"/>
</dbReference>
<organism evidence="5 6">
    <name type="scientific">Selenomonas ruminis</name>
    <dbReference type="NCBI Taxonomy" id="2593411"/>
    <lineage>
        <taxon>Bacteria</taxon>
        <taxon>Bacillati</taxon>
        <taxon>Bacillota</taxon>
        <taxon>Negativicutes</taxon>
        <taxon>Selenomonadales</taxon>
        <taxon>Selenomonadaceae</taxon>
        <taxon>Selenomonas</taxon>
    </lineage>
</organism>
<dbReference type="RefSeq" id="WP_149171980.1">
    <property type="nucleotide sequence ID" value="NZ_VTOY01000010.1"/>
</dbReference>
<dbReference type="EMBL" id="VTOY01000010">
    <property type="protein sequence ID" value="TYZ21132.1"/>
    <property type="molecule type" value="Genomic_DNA"/>
</dbReference>
<evidence type="ECO:0000256" key="2">
    <source>
        <dbReference type="ARBA" id="ARBA00023125"/>
    </source>
</evidence>
<dbReference type="PANTHER" id="PTHR43280:SF28">
    <property type="entry name" value="HTH-TYPE TRANSCRIPTIONAL ACTIVATOR RHAS"/>
    <property type="match status" value="1"/>
</dbReference>